<evidence type="ECO:0000313" key="3">
    <source>
        <dbReference type="Proteomes" id="UP000824890"/>
    </source>
</evidence>
<gene>
    <name evidence="2" type="ORF">HID58_019133</name>
    <name evidence="1" type="ORF">HID58_091643</name>
</gene>
<organism evidence="1 3">
    <name type="scientific">Brassica napus</name>
    <name type="common">Rape</name>
    <dbReference type="NCBI Taxonomy" id="3708"/>
    <lineage>
        <taxon>Eukaryota</taxon>
        <taxon>Viridiplantae</taxon>
        <taxon>Streptophyta</taxon>
        <taxon>Embryophyta</taxon>
        <taxon>Tracheophyta</taxon>
        <taxon>Spermatophyta</taxon>
        <taxon>Magnoliopsida</taxon>
        <taxon>eudicotyledons</taxon>
        <taxon>Gunneridae</taxon>
        <taxon>Pentapetalae</taxon>
        <taxon>rosids</taxon>
        <taxon>malvids</taxon>
        <taxon>Brassicales</taxon>
        <taxon>Brassicaceae</taxon>
        <taxon>Brassiceae</taxon>
        <taxon>Brassica</taxon>
    </lineage>
</organism>
<comment type="caution">
    <text evidence="1">The sequence shown here is derived from an EMBL/GenBank/DDBJ whole genome shotgun (WGS) entry which is preliminary data.</text>
</comment>
<proteinExistence type="predicted"/>
<dbReference type="EMBL" id="JAGKQM010000005">
    <property type="protein sequence ID" value="KAH0926877.1"/>
    <property type="molecule type" value="Genomic_DNA"/>
</dbReference>
<sequence length="182" mass="20810">QAQSIFPCLRSSCITVCLLRTSSSLLSKTTRRIKHFLIQPWFDSTDDGLDVRCIYVFVSSIDCPPWMVLSGGRWPALRFWDSGNIKKNEEFMGITLLLLYARVLRIHSRAIFLFNANQTQENCGGWVWTQLGSCSEYGLYTDFEKMAGIQKKKVLIADLHTYISKASDHVSITLYSYYGKSI</sequence>
<accession>A0ABQ7WYX8</accession>
<dbReference type="EMBL" id="JAGKQM010002724">
    <property type="protein sequence ID" value="KAH0847851.1"/>
    <property type="molecule type" value="Genomic_DNA"/>
</dbReference>
<name>A0ABQ7WYX8_BRANA</name>
<dbReference type="Proteomes" id="UP000824890">
    <property type="component" value="Unassembled WGS sequence"/>
</dbReference>
<evidence type="ECO:0000313" key="1">
    <source>
        <dbReference type="EMBL" id="KAH0847851.1"/>
    </source>
</evidence>
<protein>
    <submittedName>
        <fullName evidence="1">Uncharacterized protein</fullName>
    </submittedName>
</protein>
<keyword evidence="3" id="KW-1185">Reference proteome</keyword>
<reference evidence="1 3" key="1">
    <citation type="submission" date="2021-05" db="EMBL/GenBank/DDBJ databases">
        <title>Genome Assembly of Synthetic Allotetraploid Brassica napus Reveals Homoeologous Exchanges between Subgenomes.</title>
        <authorList>
            <person name="Davis J.T."/>
        </authorList>
    </citation>
    <scope>NUCLEOTIDE SEQUENCE [LARGE SCALE GENOMIC DNA]</scope>
    <source>
        <strain evidence="3">cv. Da-Ae</strain>
        <tissue evidence="1">Seedling</tissue>
    </source>
</reference>
<evidence type="ECO:0000313" key="2">
    <source>
        <dbReference type="EMBL" id="KAH0926877.1"/>
    </source>
</evidence>
<feature type="non-terminal residue" evidence="1">
    <location>
        <position position="1"/>
    </location>
</feature>